<dbReference type="AlphaFoldDB" id="A0AAD1T229"/>
<protein>
    <submittedName>
        <fullName evidence="2">Uncharacterized protein</fullName>
    </submittedName>
</protein>
<evidence type="ECO:0000256" key="1">
    <source>
        <dbReference type="SAM" id="MobiDB-lite"/>
    </source>
</evidence>
<dbReference type="Proteomes" id="UP001295444">
    <property type="component" value="Chromosome 08"/>
</dbReference>
<dbReference type="EMBL" id="OW240919">
    <property type="protein sequence ID" value="CAH2313145.1"/>
    <property type="molecule type" value="Genomic_DNA"/>
</dbReference>
<keyword evidence="3" id="KW-1185">Reference proteome</keyword>
<feature type="compositionally biased region" description="Polar residues" evidence="1">
    <location>
        <begin position="30"/>
        <end position="44"/>
    </location>
</feature>
<organism evidence="2 3">
    <name type="scientific">Pelobates cultripes</name>
    <name type="common">Western spadefoot toad</name>
    <dbReference type="NCBI Taxonomy" id="61616"/>
    <lineage>
        <taxon>Eukaryota</taxon>
        <taxon>Metazoa</taxon>
        <taxon>Chordata</taxon>
        <taxon>Craniata</taxon>
        <taxon>Vertebrata</taxon>
        <taxon>Euteleostomi</taxon>
        <taxon>Amphibia</taxon>
        <taxon>Batrachia</taxon>
        <taxon>Anura</taxon>
        <taxon>Pelobatoidea</taxon>
        <taxon>Pelobatidae</taxon>
        <taxon>Pelobates</taxon>
    </lineage>
</organism>
<evidence type="ECO:0000313" key="2">
    <source>
        <dbReference type="EMBL" id="CAH2313145.1"/>
    </source>
</evidence>
<sequence>VATESAADGVRAQDGGCGNGRGDHGRSRSPRYSSPAQPDVTSVRTPYEDIRTQGAYMTTSRRRAQPSQALRSTVCSTVITP</sequence>
<evidence type="ECO:0000313" key="3">
    <source>
        <dbReference type="Proteomes" id="UP001295444"/>
    </source>
</evidence>
<feature type="compositionally biased region" description="Polar residues" evidence="1">
    <location>
        <begin position="55"/>
        <end position="81"/>
    </location>
</feature>
<feature type="non-terminal residue" evidence="2">
    <location>
        <position position="1"/>
    </location>
</feature>
<reference evidence="2" key="1">
    <citation type="submission" date="2022-03" db="EMBL/GenBank/DDBJ databases">
        <authorList>
            <person name="Alioto T."/>
            <person name="Alioto T."/>
            <person name="Gomez Garrido J."/>
        </authorList>
    </citation>
    <scope>NUCLEOTIDE SEQUENCE</scope>
</reference>
<feature type="non-terminal residue" evidence="2">
    <location>
        <position position="81"/>
    </location>
</feature>
<accession>A0AAD1T229</accession>
<proteinExistence type="predicted"/>
<gene>
    <name evidence="2" type="ORF">PECUL_23A020647</name>
</gene>
<feature type="region of interest" description="Disordered" evidence="1">
    <location>
        <begin position="1"/>
        <end position="81"/>
    </location>
</feature>
<name>A0AAD1T229_PELCU</name>